<evidence type="ECO:0000256" key="1">
    <source>
        <dbReference type="ARBA" id="ARBA00023242"/>
    </source>
</evidence>
<dbReference type="OrthoDB" id="5375558at2759"/>
<gene>
    <name evidence="4" type="ORF">AOQ84DRAFT_18046</name>
</gene>
<dbReference type="SMART" id="SM00066">
    <property type="entry name" value="GAL4"/>
    <property type="match status" value="1"/>
</dbReference>
<feature type="compositionally biased region" description="Low complexity" evidence="2">
    <location>
        <begin position="39"/>
        <end position="57"/>
    </location>
</feature>
<dbReference type="CDD" id="cd00067">
    <property type="entry name" value="GAL4"/>
    <property type="match status" value="1"/>
</dbReference>
<evidence type="ECO:0000313" key="5">
    <source>
        <dbReference type="Proteomes" id="UP000250140"/>
    </source>
</evidence>
<dbReference type="InterPro" id="IPR001138">
    <property type="entry name" value="Zn2Cys6_DnaBD"/>
</dbReference>
<feature type="compositionally biased region" description="Polar residues" evidence="2">
    <location>
        <begin position="75"/>
        <end position="84"/>
    </location>
</feature>
<evidence type="ECO:0000259" key="3">
    <source>
        <dbReference type="PROSITE" id="PS50048"/>
    </source>
</evidence>
<name>A0A8E2EMM7_9PEZI</name>
<feature type="domain" description="Zn(2)-C6 fungal-type" evidence="3">
    <location>
        <begin position="180"/>
        <end position="208"/>
    </location>
</feature>
<dbReference type="PROSITE" id="PS00463">
    <property type="entry name" value="ZN2_CY6_FUNGAL_1"/>
    <property type="match status" value="1"/>
</dbReference>
<dbReference type="PROSITE" id="PS50048">
    <property type="entry name" value="ZN2_CY6_FUNGAL_2"/>
    <property type="match status" value="1"/>
</dbReference>
<feature type="compositionally biased region" description="Pro residues" evidence="2">
    <location>
        <begin position="126"/>
        <end position="137"/>
    </location>
</feature>
<organism evidence="4 5">
    <name type="scientific">Glonium stellatum</name>
    <dbReference type="NCBI Taxonomy" id="574774"/>
    <lineage>
        <taxon>Eukaryota</taxon>
        <taxon>Fungi</taxon>
        <taxon>Dikarya</taxon>
        <taxon>Ascomycota</taxon>
        <taxon>Pezizomycotina</taxon>
        <taxon>Dothideomycetes</taxon>
        <taxon>Pleosporomycetidae</taxon>
        <taxon>Gloniales</taxon>
        <taxon>Gloniaceae</taxon>
        <taxon>Glonium</taxon>
    </lineage>
</organism>
<dbReference type="InterPro" id="IPR053175">
    <property type="entry name" value="DHMBA_Reg_Transcription_Factor"/>
</dbReference>
<dbReference type="SUPFAM" id="SSF57701">
    <property type="entry name" value="Zn2/Cys6 DNA-binding domain"/>
    <property type="match status" value="1"/>
</dbReference>
<evidence type="ECO:0000256" key="2">
    <source>
        <dbReference type="SAM" id="MobiDB-lite"/>
    </source>
</evidence>
<protein>
    <recommendedName>
        <fullName evidence="3">Zn(2)-C6 fungal-type domain-containing protein</fullName>
    </recommendedName>
</protein>
<proteinExistence type="predicted"/>
<dbReference type="Pfam" id="PF00172">
    <property type="entry name" value="Zn_clus"/>
    <property type="match status" value="1"/>
</dbReference>
<keyword evidence="1" id="KW-0539">Nucleus</keyword>
<dbReference type="PANTHER" id="PTHR38791">
    <property type="entry name" value="ZN(II)2CYS6 TRANSCRIPTION FACTOR (EUROFUNG)-RELATED-RELATED"/>
    <property type="match status" value="1"/>
</dbReference>
<evidence type="ECO:0000313" key="4">
    <source>
        <dbReference type="EMBL" id="OCL01275.1"/>
    </source>
</evidence>
<reference evidence="4 5" key="1">
    <citation type="journal article" date="2016" name="Nat. Commun.">
        <title>Ectomycorrhizal ecology is imprinted in the genome of the dominant symbiotic fungus Cenococcum geophilum.</title>
        <authorList>
            <consortium name="DOE Joint Genome Institute"/>
            <person name="Peter M."/>
            <person name="Kohler A."/>
            <person name="Ohm R.A."/>
            <person name="Kuo A."/>
            <person name="Krutzmann J."/>
            <person name="Morin E."/>
            <person name="Arend M."/>
            <person name="Barry K.W."/>
            <person name="Binder M."/>
            <person name="Choi C."/>
            <person name="Clum A."/>
            <person name="Copeland A."/>
            <person name="Grisel N."/>
            <person name="Haridas S."/>
            <person name="Kipfer T."/>
            <person name="LaButti K."/>
            <person name="Lindquist E."/>
            <person name="Lipzen A."/>
            <person name="Maire R."/>
            <person name="Meier B."/>
            <person name="Mihaltcheva S."/>
            <person name="Molinier V."/>
            <person name="Murat C."/>
            <person name="Poggeler S."/>
            <person name="Quandt C.A."/>
            <person name="Sperisen C."/>
            <person name="Tritt A."/>
            <person name="Tisserant E."/>
            <person name="Crous P.W."/>
            <person name="Henrissat B."/>
            <person name="Nehls U."/>
            <person name="Egli S."/>
            <person name="Spatafora J.W."/>
            <person name="Grigoriev I.V."/>
            <person name="Martin F.M."/>
        </authorList>
    </citation>
    <scope>NUCLEOTIDE SEQUENCE [LARGE SCALE GENOMIC DNA]</scope>
    <source>
        <strain evidence="4 5">CBS 207.34</strain>
    </source>
</reference>
<sequence length="624" mass="67427">MSHDYHKPPTSSAPYSPALSHYSQASMAEQNNSQSRQQPASYPSPHSYPSPSMQPTYTYPPPQGQSGQEPYRASPTGSNMSLPSLNLPPIRLQDGQGQPPPQPQPGQQPMGSPLPPPVAPMSAYYPPHPGQSLPPPGQQMNITSSPHNLAMRYQLPPQGEPRMMSGGRHKKEIKRRTKTGCLTCRKRRIKCDEAHPTCRNCQKSKRECMGYDPIFKQQPGPAQIQPAPSAAPLATSTPASAPAAQVPYAHVPQGYAPAASAGYAPPIAASGPGPHTPYEFNSAIDPALAAADPAAMQGAPTPYNSAQALPPALRAGLGSASPYSSAASEGQPLKAKRIKIDDLFPYGGHNPPEVPVRTSPVPPELDAEITNVYTKDYCPGLDAILESTWFATNDNGLNRLMSDNNLHEEAAHFVETCKYYNNQMYDGISRIPSQEARLIWHMLSVCRQSPPTTNGANGATQAKEEDDGLSLKEVRARLDILEALLTNQNLDSNSLLQLPYPASISEQKKAEIEFWEHLGNFVMFADNDSAPAGAVDHALGAMRGLLQQIEARDVLYSIAIARVSGGRVPGFPNSIPIPVNNNPNDEINKLNIAMRFIQDEAKASTQQVITRVCDMALSSWIVGR</sequence>
<dbReference type="Proteomes" id="UP000250140">
    <property type="component" value="Unassembled WGS sequence"/>
</dbReference>
<feature type="compositionally biased region" description="Polar residues" evidence="2">
    <location>
        <begin position="21"/>
        <end position="38"/>
    </location>
</feature>
<feature type="region of interest" description="Disordered" evidence="2">
    <location>
        <begin position="1"/>
        <end position="143"/>
    </location>
</feature>
<accession>A0A8E2EMM7</accession>
<dbReference type="GO" id="GO:0008270">
    <property type="term" value="F:zinc ion binding"/>
    <property type="evidence" value="ECO:0007669"/>
    <property type="project" value="InterPro"/>
</dbReference>
<feature type="compositionally biased region" description="Pro residues" evidence="2">
    <location>
        <begin position="98"/>
        <end position="119"/>
    </location>
</feature>
<dbReference type="InterPro" id="IPR036864">
    <property type="entry name" value="Zn2-C6_fun-type_DNA-bd_sf"/>
</dbReference>
<dbReference type="Gene3D" id="4.10.240.10">
    <property type="entry name" value="Zn(2)-C6 fungal-type DNA-binding domain"/>
    <property type="match status" value="1"/>
</dbReference>
<dbReference type="PANTHER" id="PTHR38791:SF13">
    <property type="entry name" value="ZN(2)-C6 FUNGAL-TYPE DOMAIN-CONTAINING PROTEIN"/>
    <property type="match status" value="1"/>
</dbReference>
<dbReference type="GO" id="GO:0000981">
    <property type="term" value="F:DNA-binding transcription factor activity, RNA polymerase II-specific"/>
    <property type="evidence" value="ECO:0007669"/>
    <property type="project" value="InterPro"/>
</dbReference>
<dbReference type="AlphaFoldDB" id="A0A8E2EMM7"/>
<keyword evidence="5" id="KW-1185">Reference proteome</keyword>
<dbReference type="EMBL" id="KV751158">
    <property type="protein sequence ID" value="OCL01275.1"/>
    <property type="molecule type" value="Genomic_DNA"/>
</dbReference>